<protein>
    <submittedName>
        <fullName evidence="4">GNAT family N-acetyltransferase</fullName>
    </submittedName>
</protein>
<accession>A0ABU3U3N3</accession>
<dbReference type="CDD" id="cd04301">
    <property type="entry name" value="NAT_SF"/>
    <property type="match status" value="1"/>
</dbReference>
<keyword evidence="5" id="KW-1185">Reference proteome</keyword>
<dbReference type="Pfam" id="PF00583">
    <property type="entry name" value="Acetyltransf_1"/>
    <property type="match status" value="1"/>
</dbReference>
<feature type="domain" description="N-acetyltransferase" evidence="3">
    <location>
        <begin position="1"/>
        <end position="168"/>
    </location>
</feature>
<dbReference type="InterPro" id="IPR016181">
    <property type="entry name" value="Acyl_CoA_acyltransferase"/>
</dbReference>
<evidence type="ECO:0000313" key="4">
    <source>
        <dbReference type="EMBL" id="MDU8885020.1"/>
    </source>
</evidence>
<evidence type="ECO:0000259" key="3">
    <source>
        <dbReference type="PROSITE" id="PS51186"/>
    </source>
</evidence>
<dbReference type="InterPro" id="IPR051556">
    <property type="entry name" value="N-term/lysine_N-AcTrnsfr"/>
</dbReference>
<organism evidence="4 5">
    <name type="scientific">Gilvirhabdus luticola</name>
    <dbReference type="NCBI Taxonomy" id="3079858"/>
    <lineage>
        <taxon>Bacteria</taxon>
        <taxon>Pseudomonadati</taxon>
        <taxon>Bacteroidota</taxon>
        <taxon>Flavobacteriia</taxon>
        <taxon>Flavobacteriales</taxon>
        <taxon>Flavobacteriaceae</taxon>
        <taxon>Gilvirhabdus</taxon>
    </lineage>
</organism>
<dbReference type="SUPFAM" id="SSF55729">
    <property type="entry name" value="Acyl-CoA N-acyltransferases (Nat)"/>
    <property type="match status" value="1"/>
</dbReference>
<name>A0ABU3U3N3_9FLAO</name>
<dbReference type="Gene3D" id="3.40.630.30">
    <property type="match status" value="1"/>
</dbReference>
<proteinExistence type="predicted"/>
<reference evidence="4 5" key="1">
    <citation type="submission" date="2023-10" db="EMBL/GenBank/DDBJ databases">
        <title>Marimonas sp. nov. isolated from tidal mud flat.</title>
        <authorList>
            <person name="Jaincy N.J."/>
            <person name="Srinivasan S."/>
            <person name="Lee S.-S."/>
        </authorList>
    </citation>
    <scope>NUCLEOTIDE SEQUENCE [LARGE SCALE GENOMIC DNA]</scope>
    <source>
        <strain evidence="4 5">MJ-SS3</strain>
    </source>
</reference>
<dbReference type="EMBL" id="JAWHTF010000001">
    <property type="protein sequence ID" value="MDU8885020.1"/>
    <property type="molecule type" value="Genomic_DNA"/>
</dbReference>
<comment type="caution">
    <text evidence="4">The sequence shown here is derived from an EMBL/GenBank/DDBJ whole genome shotgun (WGS) entry which is preliminary data.</text>
</comment>
<dbReference type="RefSeq" id="WP_316660843.1">
    <property type="nucleotide sequence ID" value="NZ_JAWHTF010000001.1"/>
</dbReference>
<evidence type="ECO:0000256" key="1">
    <source>
        <dbReference type="ARBA" id="ARBA00022679"/>
    </source>
</evidence>
<evidence type="ECO:0000313" key="5">
    <source>
        <dbReference type="Proteomes" id="UP001268651"/>
    </source>
</evidence>
<gene>
    <name evidence="4" type="ORF">RXV94_02530</name>
</gene>
<evidence type="ECO:0000256" key="2">
    <source>
        <dbReference type="ARBA" id="ARBA00023315"/>
    </source>
</evidence>
<dbReference type="Proteomes" id="UP001268651">
    <property type="component" value="Unassembled WGS sequence"/>
</dbReference>
<dbReference type="PANTHER" id="PTHR42919:SF8">
    <property type="entry name" value="N-ALPHA-ACETYLTRANSFERASE 50"/>
    <property type="match status" value="1"/>
</dbReference>
<sequence length="175" mass="19571">MNLRVATKSDLISLSTLASRTFLETYDDLTEEEGSTYIEEFFSESALADHLDSAKSQIFVVEDQQLVGYMLLSINTPPIILSDEPNIECVRLFLDQSVQGKGIGNRLLNTALVWASENGFKVLWLKVWDQNTSAISFYDKNQFSIIGNTSYTEGGMNDRVLIMEHIIDNGCSDGI</sequence>
<keyword evidence="2" id="KW-0012">Acyltransferase</keyword>
<dbReference type="InterPro" id="IPR000182">
    <property type="entry name" value="GNAT_dom"/>
</dbReference>
<dbReference type="PANTHER" id="PTHR42919">
    <property type="entry name" value="N-ALPHA-ACETYLTRANSFERASE"/>
    <property type="match status" value="1"/>
</dbReference>
<dbReference type="PROSITE" id="PS51186">
    <property type="entry name" value="GNAT"/>
    <property type="match status" value="1"/>
</dbReference>
<keyword evidence="1" id="KW-0808">Transferase</keyword>